<evidence type="ECO:0000313" key="8">
    <source>
        <dbReference type="Proteomes" id="UP000287651"/>
    </source>
</evidence>
<dbReference type="InterPro" id="IPR044610">
    <property type="entry name" value="GLCAT14A/B/C"/>
</dbReference>
<accession>A0A426YUS5</accession>
<dbReference type="Pfam" id="PF02485">
    <property type="entry name" value="Branch"/>
    <property type="match status" value="1"/>
</dbReference>
<organism evidence="7 8">
    <name type="scientific">Ensete ventricosum</name>
    <name type="common">Abyssinian banana</name>
    <name type="synonym">Musa ensete</name>
    <dbReference type="NCBI Taxonomy" id="4639"/>
    <lineage>
        <taxon>Eukaryota</taxon>
        <taxon>Viridiplantae</taxon>
        <taxon>Streptophyta</taxon>
        <taxon>Embryophyta</taxon>
        <taxon>Tracheophyta</taxon>
        <taxon>Spermatophyta</taxon>
        <taxon>Magnoliopsida</taxon>
        <taxon>Liliopsida</taxon>
        <taxon>Zingiberales</taxon>
        <taxon>Musaceae</taxon>
        <taxon>Ensete</taxon>
    </lineage>
</organism>
<dbReference type="Gene3D" id="3.40.50.720">
    <property type="entry name" value="NAD(P)-binding Rossmann-like Domain"/>
    <property type="match status" value="1"/>
</dbReference>
<proteinExistence type="predicted"/>
<sequence>IFGRVAVCGAISEYADPGKRAAPDMVDVIYKRITLRGFLAFDHLHLYAGFISATSDHLRHGRMRAVEDISTGLEWVPSAFAGLFRGDNVGKKLTTGGARSTAAGWRAMETKQPSPPLLQQLRRRKWVVPLLASFFISSLLISAFVFSSSSPFFAASSLSRQALLLLSFSQIPSPGGDELHFVESKLRLPPPSGASARPVPRLAYLISGSAGDGGSIRRILRALYHPANQYVLHLDLEASAAERLELVTVIRDDPVYTRFGNVRVVARANLVTYRGPTMVSNTLHAAAILLKEGGDWDWFINLSASDYPLITQDGTMSYPII</sequence>
<keyword evidence="5" id="KW-0325">Glycoprotein</keyword>
<evidence type="ECO:0000256" key="4">
    <source>
        <dbReference type="ARBA" id="ARBA00023136"/>
    </source>
</evidence>
<dbReference type="Gene3D" id="3.90.180.10">
    <property type="entry name" value="Medium-chain alcohol dehydrogenases, catalytic domain"/>
    <property type="match status" value="1"/>
</dbReference>
<evidence type="ECO:0000256" key="3">
    <source>
        <dbReference type="ARBA" id="ARBA00022679"/>
    </source>
</evidence>
<keyword evidence="3" id="KW-0808">Transferase</keyword>
<dbReference type="GO" id="GO:0015020">
    <property type="term" value="F:glucuronosyltransferase activity"/>
    <property type="evidence" value="ECO:0007669"/>
    <property type="project" value="InterPro"/>
</dbReference>
<feature type="transmembrane region" description="Helical" evidence="6">
    <location>
        <begin position="126"/>
        <end position="146"/>
    </location>
</feature>
<keyword evidence="4 6" id="KW-0472">Membrane</keyword>
<keyword evidence="6" id="KW-0812">Transmembrane</keyword>
<evidence type="ECO:0000256" key="6">
    <source>
        <dbReference type="SAM" id="Phobius"/>
    </source>
</evidence>
<dbReference type="InterPro" id="IPR003406">
    <property type="entry name" value="Glyco_trans_14"/>
</dbReference>
<evidence type="ECO:0000313" key="7">
    <source>
        <dbReference type="EMBL" id="RRT55476.1"/>
    </source>
</evidence>
<evidence type="ECO:0000256" key="1">
    <source>
        <dbReference type="ARBA" id="ARBA00004606"/>
    </source>
</evidence>
<dbReference type="PANTHER" id="PTHR45719">
    <property type="entry name" value="GLYCOSYLTRANSFERASE"/>
    <property type="match status" value="1"/>
</dbReference>
<name>A0A426YUS5_ENSVE</name>
<dbReference type="Proteomes" id="UP000287651">
    <property type="component" value="Unassembled WGS sequence"/>
</dbReference>
<feature type="non-terminal residue" evidence="7">
    <location>
        <position position="1"/>
    </location>
</feature>
<keyword evidence="6" id="KW-1133">Transmembrane helix</keyword>
<dbReference type="GO" id="GO:0016020">
    <property type="term" value="C:membrane"/>
    <property type="evidence" value="ECO:0007669"/>
    <property type="project" value="UniProtKB-SubCell"/>
</dbReference>
<comment type="caution">
    <text evidence="7">The sequence shown here is derived from an EMBL/GenBank/DDBJ whole genome shotgun (WGS) entry which is preliminary data.</text>
</comment>
<dbReference type="PANTHER" id="PTHR45719:SF5">
    <property type="entry name" value="BETA-GLUCURONOSYLTRANSFERASE GLCAT14B-LIKE"/>
    <property type="match status" value="1"/>
</dbReference>
<evidence type="ECO:0000256" key="2">
    <source>
        <dbReference type="ARBA" id="ARBA00022676"/>
    </source>
</evidence>
<reference evidence="7 8" key="1">
    <citation type="journal article" date="2014" name="Agronomy (Basel)">
        <title>A Draft Genome Sequence for Ensete ventricosum, the Drought-Tolerant Tree Against Hunger.</title>
        <authorList>
            <person name="Harrison J."/>
            <person name="Moore K.A."/>
            <person name="Paszkiewicz K."/>
            <person name="Jones T."/>
            <person name="Grant M."/>
            <person name="Ambacheew D."/>
            <person name="Muzemil S."/>
            <person name="Studholme D.J."/>
        </authorList>
    </citation>
    <scope>NUCLEOTIDE SEQUENCE [LARGE SCALE GENOMIC DNA]</scope>
</reference>
<evidence type="ECO:0000256" key="5">
    <source>
        <dbReference type="ARBA" id="ARBA00023180"/>
    </source>
</evidence>
<keyword evidence="2" id="KW-0328">Glycosyltransferase</keyword>
<comment type="subcellular location">
    <subcellularLocation>
        <location evidence="1">Membrane</location>
        <topology evidence="1">Single-pass type II membrane protein</topology>
    </subcellularLocation>
</comment>
<gene>
    <name evidence="7" type="ORF">B296_00048417</name>
</gene>
<dbReference type="AlphaFoldDB" id="A0A426YUS5"/>
<dbReference type="EMBL" id="AMZH03010072">
    <property type="protein sequence ID" value="RRT55476.1"/>
    <property type="molecule type" value="Genomic_DNA"/>
</dbReference>
<protein>
    <submittedName>
        <fullName evidence="7">Uncharacterized protein</fullName>
    </submittedName>
</protein>